<sequence>MSKRLILIHGRSFKPAKAELEAIWTEALRYGISRDFGDAKVGQFEHVDKELAYYGDFSNDFLLKEGVTYDPQKDLDDRRTALEELKRWNRPDFAGETGKSNYQKMNGQSSMWETFADFADLLPLAALSDRIISRKLPDIEQYWNVDGKFGSNVR</sequence>
<protein>
    <submittedName>
        <fullName evidence="1">Uncharacterized protein</fullName>
    </submittedName>
</protein>
<gene>
    <name evidence="1" type="ORF">METZ01_LOCUS371325</name>
</gene>
<accession>A0A382TAU7</accession>
<organism evidence="1">
    <name type="scientific">marine metagenome</name>
    <dbReference type="NCBI Taxonomy" id="408172"/>
    <lineage>
        <taxon>unclassified sequences</taxon>
        <taxon>metagenomes</taxon>
        <taxon>ecological metagenomes</taxon>
    </lineage>
</organism>
<dbReference type="AlphaFoldDB" id="A0A382TAU7"/>
<name>A0A382TAU7_9ZZZZ</name>
<dbReference type="EMBL" id="UINC01134741">
    <property type="protein sequence ID" value="SVD18471.1"/>
    <property type="molecule type" value="Genomic_DNA"/>
</dbReference>
<evidence type="ECO:0000313" key="1">
    <source>
        <dbReference type="EMBL" id="SVD18471.1"/>
    </source>
</evidence>
<reference evidence="1" key="1">
    <citation type="submission" date="2018-05" db="EMBL/GenBank/DDBJ databases">
        <authorList>
            <person name="Lanie J.A."/>
            <person name="Ng W.-L."/>
            <person name="Kazmierczak K.M."/>
            <person name="Andrzejewski T.M."/>
            <person name="Davidsen T.M."/>
            <person name="Wayne K.J."/>
            <person name="Tettelin H."/>
            <person name="Glass J.I."/>
            <person name="Rusch D."/>
            <person name="Podicherti R."/>
            <person name="Tsui H.-C.T."/>
            <person name="Winkler M.E."/>
        </authorList>
    </citation>
    <scope>NUCLEOTIDE SEQUENCE</scope>
</reference>
<proteinExistence type="predicted"/>